<dbReference type="EMBL" id="AEYP01018930">
    <property type="status" value="NOT_ANNOTATED_CDS"/>
    <property type="molecule type" value="Genomic_DNA"/>
</dbReference>
<organism evidence="2">
    <name type="scientific">Mustela putorius furo</name>
    <name type="common">European domestic ferret</name>
    <name type="synonym">Mustela furo</name>
    <dbReference type="NCBI Taxonomy" id="9669"/>
    <lineage>
        <taxon>Eukaryota</taxon>
        <taxon>Metazoa</taxon>
        <taxon>Chordata</taxon>
        <taxon>Craniata</taxon>
        <taxon>Vertebrata</taxon>
        <taxon>Euteleostomi</taxon>
        <taxon>Mammalia</taxon>
        <taxon>Eutheria</taxon>
        <taxon>Laurasiatheria</taxon>
        <taxon>Carnivora</taxon>
        <taxon>Caniformia</taxon>
        <taxon>Musteloidea</taxon>
        <taxon>Mustelidae</taxon>
        <taxon>Mustelinae</taxon>
        <taxon>Mustela</taxon>
    </lineage>
</organism>
<dbReference type="InParanoid" id="M3YQ75"/>
<feature type="compositionally biased region" description="Pro residues" evidence="1">
    <location>
        <begin position="23"/>
        <end position="33"/>
    </location>
</feature>
<accession>M3YQ75</accession>
<dbReference type="Ensembl" id="ENSMPUT00000013699.1">
    <property type="protein sequence ID" value="ENSMPUP00000013483.1"/>
    <property type="gene ID" value="ENSMPUG00000013586.1"/>
</dbReference>
<sequence>MELSCPSGGRPASFSHGPCSLGPCPPAPIPGPVPDSAGEFHTSRVSPPPLDERAPDGRPELSHTHRVLHT</sequence>
<dbReference type="HOGENOM" id="CLU_2757142_0_0_1"/>
<evidence type="ECO:0000313" key="2">
    <source>
        <dbReference type="Ensembl" id="ENSMPUP00000013483.1"/>
    </source>
</evidence>
<feature type="compositionally biased region" description="Basic and acidic residues" evidence="1">
    <location>
        <begin position="50"/>
        <end position="63"/>
    </location>
</feature>
<dbReference type="EMBL" id="AEYP01018929">
    <property type="status" value="NOT_ANNOTATED_CDS"/>
    <property type="molecule type" value="Genomic_DNA"/>
</dbReference>
<reference evidence="2" key="1">
    <citation type="submission" date="2024-06" db="UniProtKB">
        <authorList>
            <consortium name="Ensembl"/>
        </authorList>
    </citation>
    <scope>IDENTIFICATION</scope>
</reference>
<evidence type="ECO:0000256" key="1">
    <source>
        <dbReference type="SAM" id="MobiDB-lite"/>
    </source>
</evidence>
<feature type="region of interest" description="Disordered" evidence="1">
    <location>
        <begin position="1"/>
        <end position="70"/>
    </location>
</feature>
<dbReference type="AlphaFoldDB" id="M3YQ75"/>
<protein>
    <submittedName>
        <fullName evidence="2">Uncharacterized protein</fullName>
    </submittedName>
</protein>
<proteinExistence type="predicted"/>
<name>M3YQ75_MUSPF</name>